<organism evidence="2 3">
    <name type="scientific">Cytobacillus oceanisediminis 2691</name>
    <dbReference type="NCBI Taxonomy" id="1196031"/>
    <lineage>
        <taxon>Bacteria</taxon>
        <taxon>Bacillati</taxon>
        <taxon>Bacillota</taxon>
        <taxon>Bacilli</taxon>
        <taxon>Bacillales</taxon>
        <taxon>Bacillaceae</taxon>
        <taxon>Cytobacillus</taxon>
    </lineage>
</organism>
<proteinExistence type="predicted"/>
<dbReference type="InterPro" id="IPR050491">
    <property type="entry name" value="AmpC-like"/>
</dbReference>
<dbReference type="Pfam" id="PF00144">
    <property type="entry name" value="Beta-lactamase"/>
    <property type="match status" value="1"/>
</dbReference>
<dbReference type="eggNOG" id="COG1680">
    <property type="taxonomic scope" value="Bacteria"/>
</dbReference>
<name>A0A160MCY3_9BACI</name>
<evidence type="ECO:0000259" key="1">
    <source>
        <dbReference type="Pfam" id="PF00144"/>
    </source>
</evidence>
<dbReference type="Gene3D" id="3.40.710.10">
    <property type="entry name" value="DD-peptidase/beta-lactamase superfamily"/>
    <property type="match status" value="1"/>
</dbReference>
<dbReference type="KEGG" id="bon:A361_16080"/>
<dbReference type="PANTHER" id="PTHR46825:SF9">
    <property type="entry name" value="BETA-LACTAMASE-RELATED DOMAIN-CONTAINING PROTEIN"/>
    <property type="match status" value="1"/>
</dbReference>
<evidence type="ECO:0000313" key="2">
    <source>
        <dbReference type="EMBL" id="AND40604.1"/>
    </source>
</evidence>
<dbReference type="Proteomes" id="UP000077856">
    <property type="component" value="Chromosome"/>
</dbReference>
<sequence length="478" mass="53564">MKKAENFKAFEETVQKLTEKHMIPGTSVAIAQEGEIVYHKGFGFRNVEDALPVTEDTVFGIGSITKSYSCVAIMQLQEAGKLNVHDPVIKYLPEFNVNNEEALKQITIHHFMTHSSGLPPMSSLVYAMKRSMDIDPSAQNYPGLKIEQENYEPIDTYEQLMQFIADQDFELLGDPGTQFSYSNDAYALLGTIIERVSGKSYEQYVYDHILSPCGMKYSCFMIEEYGDYENITTCYAEDSSEGTKRIIPAPIWWDAPSMRAAGFLKSTAGDMLRYAEIFRNAGVVNGKRILSEESVKEMVKPHIQTQPGRFYGYGLMITPDYFGTTLVEHGGGLKAISAQLSILPEKGVSGVVLTNLAGVPAARVMQLAFNAYAGREVEASHISFEEYEIGEERLEQYQGEYESNEGMKVSIVIKDGKPVLISQKAEIPIMFVKENAFIAYVNDSTEIAEILVDDNNEPWGISYHFRQFPKVSTKQVVK</sequence>
<dbReference type="STRING" id="1196031.A361_16080"/>
<dbReference type="InterPro" id="IPR001466">
    <property type="entry name" value="Beta-lactam-related"/>
</dbReference>
<dbReference type="AlphaFoldDB" id="A0A160MCY3"/>
<protein>
    <recommendedName>
        <fullName evidence="1">Beta-lactamase-related domain-containing protein</fullName>
    </recommendedName>
</protein>
<feature type="domain" description="Beta-lactamase-related" evidence="1">
    <location>
        <begin position="10"/>
        <end position="362"/>
    </location>
</feature>
<dbReference type="PANTHER" id="PTHR46825">
    <property type="entry name" value="D-ALANYL-D-ALANINE-CARBOXYPEPTIDASE/ENDOPEPTIDASE AMPH"/>
    <property type="match status" value="1"/>
</dbReference>
<accession>A0A160MCY3</accession>
<dbReference type="SUPFAM" id="SSF56601">
    <property type="entry name" value="beta-lactamase/transpeptidase-like"/>
    <property type="match status" value="1"/>
</dbReference>
<dbReference type="RefSeq" id="WP_019382219.1">
    <property type="nucleotide sequence ID" value="NZ_CP015506.1"/>
</dbReference>
<dbReference type="EMBL" id="CP015506">
    <property type="protein sequence ID" value="AND40604.1"/>
    <property type="molecule type" value="Genomic_DNA"/>
</dbReference>
<evidence type="ECO:0000313" key="3">
    <source>
        <dbReference type="Proteomes" id="UP000077856"/>
    </source>
</evidence>
<dbReference type="InterPro" id="IPR012338">
    <property type="entry name" value="Beta-lactam/transpept-like"/>
</dbReference>
<reference evidence="2 3" key="1">
    <citation type="submission" date="2016-04" db="EMBL/GenBank/DDBJ databases">
        <title>Complete genome sequence of Bacillus oceanisediminis strain 2691.</title>
        <authorList>
            <person name="Jeong H."/>
            <person name="Kim H.J."/>
            <person name="Lee D.-W."/>
        </authorList>
    </citation>
    <scope>NUCLEOTIDE SEQUENCE [LARGE SCALE GENOMIC DNA]</scope>
    <source>
        <strain evidence="2 3">2691</strain>
    </source>
</reference>
<gene>
    <name evidence="2" type="ORF">A361_16080</name>
</gene>